<dbReference type="EMBL" id="DVIU01000157">
    <property type="protein sequence ID" value="HIS36548.1"/>
    <property type="molecule type" value="Genomic_DNA"/>
</dbReference>
<evidence type="ECO:0000313" key="1">
    <source>
        <dbReference type="EMBL" id="HIS36548.1"/>
    </source>
</evidence>
<sequence length="448" mass="49709">FKENYAEIKFDVNGKAEPNCEYNAKSCPKPDTFKYYVNAYGKIVEEKPQTYQTTYCITTKITGSGSVLPSNTYCGLTNGTYTLTAVPSPDWSSNWENNEKSITINGKDEETSVTFTEAPKACIKLNVNCANNPNICGSYSISNGAFSQNENEYTACNLKPGSYTVNVTPKSNYTSNWTTQTVTLNGLDQILNVTLSEKTYCAKLNVDCPAGSANLCGSYVINGNKEMTASSDYARLCSLRSGSYDLLISSVKAGGKDKYKVKPENISFTITNSDWEGNASFEKLVKNCKEDGYFEAGGKKFSCPFKPTPLTKAECEAEKDRLGIKNCYTNSDYFAGAVKQCGGISGLPTRQDTANIAKLIYPGISNFGTVGKDDYSWSASRIDDIVDKEFLSILYTNTDYLDMSIIVREDTLYDIPHYYCGRYFYLTNTFWSCSMKRSEGRYTICLIK</sequence>
<reference evidence="1" key="2">
    <citation type="journal article" date="2021" name="PeerJ">
        <title>Extensive microbial diversity within the chicken gut microbiome revealed by metagenomics and culture.</title>
        <authorList>
            <person name="Gilroy R."/>
            <person name="Ravi A."/>
            <person name="Getino M."/>
            <person name="Pursley I."/>
            <person name="Horton D.L."/>
            <person name="Alikhan N.F."/>
            <person name="Baker D."/>
            <person name="Gharbi K."/>
            <person name="Hall N."/>
            <person name="Watson M."/>
            <person name="Adriaenssens E.M."/>
            <person name="Foster-Nyarko E."/>
            <person name="Jarju S."/>
            <person name="Secka A."/>
            <person name="Antonio M."/>
            <person name="Oren A."/>
            <person name="Chaudhuri R.R."/>
            <person name="La Ragione R."/>
            <person name="Hildebrand F."/>
            <person name="Pallen M.J."/>
        </authorList>
    </citation>
    <scope>NUCLEOTIDE SEQUENCE</scope>
    <source>
        <strain evidence="1">6276</strain>
    </source>
</reference>
<reference evidence="1" key="1">
    <citation type="submission" date="2020-10" db="EMBL/GenBank/DDBJ databases">
        <authorList>
            <person name="Gilroy R."/>
        </authorList>
    </citation>
    <scope>NUCLEOTIDE SEQUENCE</scope>
    <source>
        <strain evidence="1">6276</strain>
    </source>
</reference>
<dbReference type="AlphaFoldDB" id="A0A9D1EZ82"/>
<evidence type="ECO:0000313" key="2">
    <source>
        <dbReference type="Proteomes" id="UP000823928"/>
    </source>
</evidence>
<proteinExistence type="predicted"/>
<feature type="non-terminal residue" evidence="1">
    <location>
        <position position="1"/>
    </location>
</feature>
<accession>A0A9D1EZ82</accession>
<gene>
    <name evidence="1" type="ORF">IAC10_07960</name>
</gene>
<organism evidence="1 2">
    <name type="scientific">Candidatus Scatousia excrementigallinarum</name>
    <dbReference type="NCBI Taxonomy" id="2840935"/>
    <lineage>
        <taxon>Bacteria</taxon>
        <taxon>Candidatus Scatousia</taxon>
    </lineage>
</organism>
<dbReference type="Proteomes" id="UP000823928">
    <property type="component" value="Unassembled WGS sequence"/>
</dbReference>
<protein>
    <submittedName>
        <fullName evidence="1">Uncharacterized protein</fullName>
    </submittedName>
</protein>
<name>A0A9D1EZ82_9BACT</name>
<comment type="caution">
    <text evidence="1">The sequence shown here is derived from an EMBL/GenBank/DDBJ whole genome shotgun (WGS) entry which is preliminary data.</text>
</comment>